<organism evidence="3 4">
    <name type="scientific">Phormidium tenue FACHB-1050</name>
    <dbReference type="NCBI Taxonomy" id="2692857"/>
    <lineage>
        <taxon>Bacteria</taxon>
        <taxon>Bacillati</taxon>
        <taxon>Cyanobacteriota</taxon>
        <taxon>Cyanophyceae</taxon>
        <taxon>Oscillatoriophycideae</taxon>
        <taxon>Oscillatoriales</taxon>
        <taxon>Oscillatoriaceae</taxon>
        <taxon>Phormidium</taxon>
    </lineage>
</organism>
<reference evidence="3 4" key="1">
    <citation type="journal article" date="2020" name="ISME J.">
        <title>Comparative genomics reveals insights into cyanobacterial evolution and habitat adaptation.</title>
        <authorList>
            <person name="Chen M.Y."/>
            <person name="Teng W.K."/>
            <person name="Zhao L."/>
            <person name="Hu C.X."/>
            <person name="Zhou Y.K."/>
            <person name="Han B.P."/>
            <person name="Song L.R."/>
            <person name="Shu W.S."/>
        </authorList>
    </citation>
    <scope>NUCLEOTIDE SEQUENCE [LARGE SCALE GENOMIC DNA]</scope>
    <source>
        <strain evidence="3 4">FACHB-1050</strain>
    </source>
</reference>
<feature type="region of interest" description="Disordered" evidence="1">
    <location>
        <begin position="24"/>
        <end position="68"/>
    </location>
</feature>
<sequence length="166" mass="17827">MRLFQPILLSLSLASLAVLAACSNSTPTTTSSTPATTVAKSVETPKASSSPSMTKSETKSDNPKKGGQVIESGIYHLELVPEPEENGIHLDFFLQKGDNHEAIPDAKVTAQVQLPDGTQKNLDLKYDAPEKHYTVALSGKAVGEYKVAILSDIKGEKVNGRFNFKL</sequence>
<feature type="chain" id="PRO_5045636125" description="Lipoprotein" evidence="2">
    <location>
        <begin position="21"/>
        <end position="166"/>
    </location>
</feature>
<accession>A0ABR8C6Q4</accession>
<dbReference type="EMBL" id="JACJQY010000006">
    <property type="protein sequence ID" value="MBD2316418.1"/>
    <property type="molecule type" value="Genomic_DNA"/>
</dbReference>
<proteinExistence type="predicted"/>
<comment type="caution">
    <text evidence="3">The sequence shown here is derived from an EMBL/GenBank/DDBJ whole genome shotgun (WGS) entry which is preliminary data.</text>
</comment>
<feature type="compositionally biased region" description="Polar residues" evidence="1">
    <location>
        <begin position="46"/>
        <end position="55"/>
    </location>
</feature>
<protein>
    <recommendedName>
        <fullName evidence="5">Lipoprotein</fullName>
    </recommendedName>
</protein>
<evidence type="ECO:0000256" key="1">
    <source>
        <dbReference type="SAM" id="MobiDB-lite"/>
    </source>
</evidence>
<feature type="compositionally biased region" description="Low complexity" evidence="1">
    <location>
        <begin position="24"/>
        <end position="42"/>
    </location>
</feature>
<evidence type="ECO:0008006" key="5">
    <source>
        <dbReference type="Google" id="ProtNLM"/>
    </source>
</evidence>
<name>A0ABR8C6Q4_9CYAN</name>
<gene>
    <name evidence="3" type="ORF">H6G05_06100</name>
</gene>
<evidence type="ECO:0000256" key="2">
    <source>
        <dbReference type="SAM" id="SignalP"/>
    </source>
</evidence>
<evidence type="ECO:0000313" key="3">
    <source>
        <dbReference type="EMBL" id="MBD2316418.1"/>
    </source>
</evidence>
<evidence type="ECO:0000313" key="4">
    <source>
        <dbReference type="Proteomes" id="UP000618445"/>
    </source>
</evidence>
<keyword evidence="4" id="KW-1185">Reference proteome</keyword>
<dbReference type="RefSeq" id="WP_190577214.1">
    <property type="nucleotide sequence ID" value="NZ_CAWPQU010000056.1"/>
</dbReference>
<feature type="signal peptide" evidence="2">
    <location>
        <begin position="1"/>
        <end position="20"/>
    </location>
</feature>
<dbReference type="PROSITE" id="PS51257">
    <property type="entry name" value="PROKAR_LIPOPROTEIN"/>
    <property type="match status" value="1"/>
</dbReference>
<keyword evidence="2" id="KW-0732">Signal</keyword>
<dbReference type="Proteomes" id="UP000618445">
    <property type="component" value="Unassembled WGS sequence"/>
</dbReference>